<gene>
    <name evidence="10" type="ORF">Acr_00g0086150</name>
</gene>
<comment type="catalytic activity">
    <reaction evidence="7">
        <text>diphosphate + H2O = 2 phosphate + H(+)</text>
        <dbReference type="Rhea" id="RHEA:24576"/>
        <dbReference type="ChEBI" id="CHEBI:15377"/>
        <dbReference type="ChEBI" id="CHEBI:15378"/>
        <dbReference type="ChEBI" id="CHEBI:33019"/>
        <dbReference type="ChEBI" id="CHEBI:43474"/>
        <dbReference type="EC" id="3.6.1.1"/>
    </reaction>
</comment>
<comment type="cofactor">
    <cofactor evidence="1">
        <name>Mg(2+)</name>
        <dbReference type="ChEBI" id="CHEBI:18420"/>
    </cofactor>
</comment>
<dbReference type="InterPro" id="IPR036397">
    <property type="entry name" value="RNaseH_sf"/>
</dbReference>
<keyword evidence="5" id="KW-0378">Hydrolase</keyword>
<dbReference type="EC" id="3.6.1.1" evidence="3"/>
<dbReference type="Gene3D" id="3.90.80.10">
    <property type="entry name" value="Inorganic pyrophosphatase"/>
    <property type="match status" value="1"/>
</dbReference>
<evidence type="ECO:0000256" key="3">
    <source>
        <dbReference type="ARBA" id="ARBA00012146"/>
    </source>
</evidence>
<feature type="domain" description="Integrase catalytic" evidence="9">
    <location>
        <begin position="559"/>
        <end position="622"/>
    </location>
</feature>
<reference evidence="11" key="1">
    <citation type="submission" date="2019-07" db="EMBL/GenBank/DDBJ databases">
        <title>De Novo Assembly of kiwifruit Actinidia rufa.</title>
        <authorList>
            <person name="Sugita-Konishi S."/>
            <person name="Sato K."/>
            <person name="Mori E."/>
            <person name="Abe Y."/>
            <person name="Kisaki G."/>
            <person name="Hamano K."/>
            <person name="Suezawa K."/>
            <person name="Otani M."/>
            <person name="Fukuda T."/>
            <person name="Manabe T."/>
            <person name="Gomi K."/>
            <person name="Tabuchi M."/>
            <person name="Akimitsu K."/>
            <person name="Kataoka I."/>
        </authorList>
    </citation>
    <scope>NUCLEOTIDE SEQUENCE [LARGE SCALE GENOMIC DNA]</scope>
    <source>
        <strain evidence="11">cv. Fuchu</strain>
    </source>
</reference>
<comment type="similarity">
    <text evidence="2">Belongs to the PPase family.</text>
</comment>
<evidence type="ECO:0000259" key="9">
    <source>
        <dbReference type="PROSITE" id="PS50994"/>
    </source>
</evidence>
<dbReference type="Gene3D" id="3.30.420.10">
    <property type="entry name" value="Ribonuclease H-like superfamily/Ribonuclease H"/>
    <property type="match status" value="2"/>
</dbReference>
<dbReference type="InterPro" id="IPR001584">
    <property type="entry name" value="Integrase_cat-core"/>
</dbReference>
<feature type="region of interest" description="Disordered" evidence="8">
    <location>
        <begin position="404"/>
        <end position="445"/>
    </location>
</feature>
<dbReference type="GO" id="GO:0015074">
    <property type="term" value="P:DNA integration"/>
    <property type="evidence" value="ECO:0007669"/>
    <property type="project" value="InterPro"/>
</dbReference>
<sequence>MAATRVMATVASTTTTSLLFRGPLRPCDGVSLCFGNTRLVPKKRFFTCRALYKPEVQIKDEGQPETLDYRVFFVDSSGKKISPWHDIPLQLGDGVFNFIVEIPKETSAKMEVATDEIYTPIKQDTKKGKLRYYPYNINWNYGLLPQTWEDPSFANSEVEGALGDNDPVDVVEIGEIQGKIGQIMKVKPLAALAMIDEGELDWKIVAISLDDPRASLVNDIDDVEKHFPGTLTAIREWFRDYKIPDGKPANKFGLGNKAASKAFWTHWWWSDLPDFTSKLPLCLWGVSGDRLDIISCSFEDLTCLWHNPTVPCQRSEVLRDEGHSGNESLEETGREDKQVQRNIPSEVFTARGRSQTKSPSKCRGCLDQNHVEYQVERSLPKTTVPSIATKGTRRILMGNNNACKKAQQDPSTTNVAKGDEDSELCLNRRSSQSGIRGSRSNEGNQERHMYYLQGSTIVGVELPPFTRIKFGTTVHQTKGIMDYVHTDVWGPTRTTSLGGMHCFISFVDDYSRCVWVYTMKHKDEVFDIFLGRRWSKPRLARRSSGLDQTTKENTMRKTPQHDGVAERMNHTLLEKVRCMLLNARLCKQYWAEAMIYDCHLINHLPVAANDGKTPLETWSDAPLANYDSFYIFGCHAYCHVQDDKLDPRAKKAKFLGFNSGDKGAQTLLVLRRSLVPLNFSTLNLALDTVVLRPDVLGDPDILLADSDVLIVDSDVFFADSNIFYFVRSSNEQEMIFGKSPDTPQRHNRNFGVKSGRSGTTNESETPDLVKNKYHFSKKWTKEYALKVITETNESWARLVKRSIPAGVLSLV</sequence>
<comment type="caution">
    <text evidence="10">The sequence shown here is derived from an EMBL/GenBank/DDBJ whole genome shotgun (WGS) entry which is preliminary data.</text>
</comment>
<feature type="compositionally biased region" description="Basic and acidic residues" evidence="8">
    <location>
        <begin position="549"/>
        <end position="563"/>
    </location>
</feature>
<name>A0A7J0DW08_9ERIC</name>
<dbReference type="GO" id="GO:0005737">
    <property type="term" value="C:cytoplasm"/>
    <property type="evidence" value="ECO:0007669"/>
    <property type="project" value="InterPro"/>
</dbReference>
<evidence type="ECO:0000256" key="7">
    <source>
        <dbReference type="ARBA" id="ARBA00047820"/>
    </source>
</evidence>
<keyword evidence="6" id="KW-0460">Magnesium</keyword>
<dbReference type="PROSITE" id="PS00387">
    <property type="entry name" value="PPASE"/>
    <property type="match status" value="1"/>
</dbReference>
<evidence type="ECO:0000256" key="2">
    <source>
        <dbReference type="ARBA" id="ARBA00006220"/>
    </source>
</evidence>
<dbReference type="PANTHER" id="PTHR10286">
    <property type="entry name" value="INORGANIC PYROPHOSPHATASE"/>
    <property type="match status" value="1"/>
</dbReference>
<dbReference type="Proteomes" id="UP000585474">
    <property type="component" value="Unassembled WGS sequence"/>
</dbReference>
<dbReference type="GO" id="GO:0000287">
    <property type="term" value="F:magnesium ion binding"/>
    <property type="evidence" value="ECO:0007669"/>
    <property type="project" value="InterPro"/>
</dbReference>
<dbReference type="CDD" id="cd00412">
    <property type="entry name" value="pyrophosphatase"/>
    <property type="match status" value="1"/>
</dbReference>
<feature type="region of interest" description="Disordered" evidence="8">
    <location>
        <begin position="738"/>
        <end position="766"/>
    </location>
</feature>
<keyword evidence="11" id="KW-1185">Reference proteome</keyword>
<evidence type="ECO:0000256" key="8">
    <source>
        <dbReference type="SAM" id="MobiDB-lite"/>
    </source>
</evidence>
<feature type="region of interest" description="Disordered" evidence="8">
    <location>
        <begin position="541"/>
        <end position="563"/>
    </location>
</feature>
<evidence type="ECO:0000313" key="11">
    <source>
        <dbReference type="Proteomes" id="UP000585474"/>
    </source>
</evidence>
<dbReference type="EMBL" id="BJWL01000425">
    <property type="protein sequence ID" value="GFS43644.1"/>
    <property type="molecule type" value="Genomic_DNA"/>
</dbReference>
<dbReference type="FunFam" id="3.90.80.10:FF:000007">
    <property type="entry name" value="Inorganic pyrophosphatase, mitochondrial"/>
    <property type="match status" value="1"/>
</dbReference>
<dbReference type="SUPFAM" id="SSF50324">
    <property type="entry name" value="Inorganic pyrophosphatase"/>
    <property type="match status" value="1"/>
</dbReference>
<evidence type="ECO:0000256" key="4">
    <source>
        <dbReference type="ARBA" id="ARBA00022723"/>
    </source>
</evidence>
<dbReference type="GO" id="GO:0004427">
    <property type="term" value="F:inorganic diphosphate phosphatase activity"/>
    <property type="evidence" value="ECO:0007669"/>
    <property type="project" value="UniProtKB-EC"/>
</dbReference>
<dbReference type="Pfam" id="PF00719">
    <property type="entry name" value="Pyrophosphatase"/>
    <property type="match status" value="1"/>
</dbReference>
<keyword evidence="4" id="KW-0479">Metal-binding</keyword>
<evidence type="ECO:0000256" key="5">
    <source>
        <dbReference type="ARBA" id="ARBA00022801"/>
    </source>
</evidence>
<dbReference type="PROSITE" id="PS50994">
    <property type="entry name" value="INTEGRASE"/>
    <property type="match status" value="1"/>
</dbReference>
<feature type="region of interest" description="Disordered" evidence="8">
    <location>
        <begin position="319"/>
        <end position="362"/>
    </location>
</feature>
<dbReference type="GO" id="GO:0006796">
    <property type="term" value="P:phosphate-containing compound metabolic process"/>
    <property type="evidence" value="ECO:0007669"/>
    <property type="project" value="InterPro"/>
</dbReference>
<feature type="compositionally biased region" description="Polar residues" evidence="8">
    <location>
        <begin position="404"/>
        <end position="415"/>
    </location>
</feature>
<dbReference type="SUPFAM" id="SSF53098">
    <property type="entry name" value="Ribonuclease H-like"/>
    <property type="match status" value="1"/>
</dbReference>
<feature type="compositionally biased region" description="Low complexity" evidence="8">
    <location>
        <begin position="428"/>
        <end position="440"/>
    </location>
</feature>
<accession>A0A7J0DW08</accession>
<dbReference type="OrthoDB" id="1608002at2759"/>
<dbReference type="InterPro" id="IPR008162">
    <property type="entry name" value="Pyrophosphatase"/>
</dbReference>
<dbReference type="InterPro" id="IPR012337">
    <property type="entry name" value="RNaseH-like_sf"/>
</dbReference>
<protein>
    <recommendedName>
        <fullName evidence="3">inorganic diphosphatase</fullName>
        <ecNumber evidence="3">3.6.1.1</ecNumber>
    </recommendedName>
</protein>
<evidence type="ECO:0000256" key="6">
    <source>
        <dbReference type="ARBA" id="ARBA00022842"/>
    </source>
</evidence>
<proteinExistence type="inferred from homology"/>
<evidence type="ECO:0000313" key="10">
    <source>
        <dbReference type="EMBL" id="GFS43644.1"/>
    </source>
</evidence>
<dbReference type="AlphaFoldDB" id="A0A7J0DW08"/>
<dbReference type="InterPro" id="IPR036649">
    <property type="entry name" value="Pyrophosphatase_sf"/>
</dbReference>
<dbReference type="GO" id="GO:0003676">
    <property type="term" value="F:nucleic acid binding"/>
    <property type="evidence" value="ECO:0007669"/>
    <property type="project" value="InterPro"/>
</dbReference>
<evidence type="ECO:0000256" key="1">
    <source>
        <dbReference type="ARBA" id="ARBA00001946"/>
    </source>
</evidence>
<organism evidence="10 11">
    <name type="scientific">Actinidia rufa</name>
    <dbReference type="NCBI Taxonomy" id="165716"/>
    <lineage>
        <taxon>Eukaryota</taxon>
        <taxon>Viridiplantae</taxon>
        <taxon>Streptophyta</taxon>
        <taxon>Embryophyta</taxon>
        <taxon>Tracheophyta</taxon>
        <taxon>Spermatophyta</taxon>
        <taxon>Magnoliopsida</taxon>
        <taxon>eudicotyledons</taxon>
        <taxon>Gunneridae</taxon>
        <taxon>Pentapetalae</taxon>
        <taxon>asterids</taxon>
        <taxon>Ericales</taxon>
        <taxon>Actinidiaceae</taxon>
        <taxon>Actinidia</taxon>
    </lineage>
</organism>